<dbReference type="Proteomes" id="UP001596201">
    <property type="component" value="Unassembled WGS sequence"/>
</dbReference>
<dbReference type="InterPro" id="IPR013971">
    <property type="entry name" value="HalX_domain"/>
</dbReference>
<keyword evidence="4" id="KW-1185">Reference proteome</keyword>
<evidence type="ECO:0000313" key="4">
    <source>
        <dbReference type="Proteomes" id="UP001596201"/>
    </source>
</evidence>
<evidence type="ECO:0000256" key="1">
    <source>
        <dbReference type="SAM" id="MobiDB-lite"/>
    </source>
</evidence>
<proteinExistence type="predicted"/>
<feature type="compositionally biased region" description="Basic and acidic residues" evidence="1">
    <location>
        <begin position="203"/>
        <end position="220"/>
    </location>
</feature>
<feature type="region of interest" description="Disordered" evidence="1">
    <location>
        <begin position="176"/>
        <end position="220"/>
    </location>
</feature>
<dbReference type="EMBL" id="JBHSKX010000001">
    <property type="protein sequence ID" value="MFC5366654.1"/>
    <property type="molecule type" value="Genomic_DNA"/>
</dbReference>
<dbReference type="InterPro" id="IPR011006">
    <property type="entry name" value="CheY-like_superfamily"/>
</dbReference>
<evidence type="ECO:0000259" key="2">
    <source>
        <dbReference type="Pfam" id="PF08663"/>
    </source>
</evidence>
<gene>
    <name evidence="3" type="ORF">ACFPJ5_06855</name>
</gene>
<accession>A0ABD5R9J6</accession>
<sequence>MSRPAVLVVDRRGRAVETAATIDDRYRTRTASTVDAAVDLAGRCDAVLLDGATRAESDASVVARLRSVTPLPPVALLVRERPDVPLFRSPFADYLRRPVTRTDLLDTVERLLVRGACDRVLRASYATARRLATLETDRETERAEYAALRGRFDRQRARLCEHLGDLETASYDVATRHRRGSAADRTDTSPASHDSDDPATVRLETRRPEVAADETKDRPH</sequence>
<name>A0ABD5R9J6_9EURY</name>
<reference evidence="3 4" key="1">
    <citation type="journal article" date="2019" name="Int. J. Syst. Evol. Microbiol.">
        <title>The Global Catalogue of Microorganisms (GCM) 10K type strain sequencing project: providing services to taxonomists for standard genome sequencing and annotation.</title>
        <authorList>
            <consortium name="The Broad Institute Genomics Platform"/>
            <consortium name="The Broad Institute Genome Sequencing Center for Infectious Disease"/>
            <person name="Wu L."/>
            <person name="Ma J."/>
        </authorList>
    </citation>
    <scope>NUCLEOTIDE SEQUENCE [LARGE SCALE GENOMIC DNA]</scope>
    <source>
        <strain evidence="3 4">CGMCC 1.12237</strain>
    </source>
</reference>
<comment type="caution">
    <text evidence="3">The sequence shown here is derived from an EMBL/GenBank/DDBJ whole genome shotgun (WGS) entry which is preliminary data.</text>
</comment>
<protein>
    <submittedName>
        <fullName evidence="3">HalX domain-containing protein</fullName>
    </submittedName>
</protein>
<dbReference type="RefSeq" id="WP_227228007.1">
    <property type="nucleotide sequence ID" value="NZ_JAJCVJ010000001.1"/>
</dbReference>
<organism evidence="3 4">
    <name type="scientific">Salinirubrum litoreum</name>
    <dbReference type="NCBI Taxonomy" id="1126234"/>
    <lineage>
        <taxon>Archaea</taxon>
        <taxon>Methanobacteriati</taxon>
        <taxon>Methanobacteriota</taxon>
        <taxon>Stenosarchaea group</taxon>
        <taxon>Halobacteria</taxon>
        <taxon>Halobacteriales</taxon>
        <taxon>Haloferacaceae</taxon>
        <taxon>Salinirubrum</taxon>
    </lineage>
</organism>
<dbReference type="SUPFAM" id="SSF52172">
    <property type="entry name" value="CheY-like"/>
    <property type="match status" value="1"/>
</dbReference>
<feature type="domain" description="HalX" evidence="2">
    <location>
        <begin position="114"/>
        <end position="170"/>
    </location>
</feature>
<evidence type="ECO:0000313" key="3">
    <source>
        <dbReference type="EMBL" id="MFC5366654.1"/>
    </source>
</evidence>
<dbReference type="AlphaFoldDB" id="A0ABD5R9J6"/>
<dbReference type="Pfam" id="PF08663">
    <property type="entry name" value="HalX"/>
    <property type="match status" value="1"/>
</dbReference>